<dbReference type="GO" id="GO:0005524">
    <property type="term" value="F:ATP binding"/>
    <property type="evidence" value="ECO:0007669"/>
    <property type="project" value="UniProtKB-KW"/>
</dbReference>
<evidence type="ECO:0000313" key="3">
    <source>
        <dbReference type="EMBL" id="OGG31414.1"/>
    </source>
</evidence>
<dbReference type="InterPro" id="IPR036086">
    <property type="entry name" value="ParB/Sulfiredoxin_sf"/>
</dbReference>
<name>A0A1F6B397_9BACT</name>
<dbReference type="SUPFAM" id="SSF110849">
    <property type="entry name" value="ParB/Sulfiredoxin"/>
    <property type="match status" value="1"/>
</dbReference>
<organism evidence="3 4">
    <name type="scientific">Candidatus Gottesmanbacteria bacterium RIFCSPLOWO2_02_FULL_38_8</name>
    <dbReference type="NCBI Taxonomy" id="1798397"/>
    <lineage>
        <taxon>Bacteria</taxon>
        <taxon>Candidatus Gottesmaniibacteriota</taxon>
    </lineage>
</organism>
<protein>
    <submittedName>
        <fullName evidence="3">Uncharacterized protein</fullName>
    </submittedName>
</protein>
<evidence type="ECO:0000256" key="1">
    <source>
        <dbReference type="ARBA" id="ARBA00022741"/>
    </source>
</evidence>
<comment type="caution">
    <text evidence="3">The sequence shown here is derived from an EMBL/GenBank/DDBJ whole genome shotgun (WGS) entry which is preliminary data.</text>
</comment>
<gene>
    <name evidence="3" type="ORF">A3I51_04065</name>
</gene>
<keyword evidence="2" id="KW-0067">ATP-binding</keyword>
<dbReference type="Gene3D" id="3.90.1530.10">
    <property type="entry name" value="Conserved hypothetical protein from pyrococcus furiosus pfu- 392566-001, ParB domain"/>
    <property type="match status" value="1"/>
</dbReference>
<proteinExistence type="predicted"/>
<feature type="non-terminal residue" evidence="3">
    <location>
        <position position="1"/>
    </location>
</feature>
<dbReference type="AlphaFoldDB" id="A0A1F6B397"/>
<dbReference type="Proteomes" id="UP000179209">
    <property type="component" value="Unassembled WGS sequence"/>
</dbReference>
<reference evidence="3 4" key="1">
    <citation type="journal article" date="2016" name="Nat. Commun.">
        <title>Thousands of microbial genomes shed light on interconnected biogeochemical processes in an aquifer system.</title>
        <authorList>
            <person name="Anantharaman K."/>
            <person name="Brown C.T."/>
            <person name="Hug L.A."/>
            <person name="Sharon I."/>
            <person name="Castelle C.J."/>
            <person name="Probst A.J."/>
            <person name="Thomas B.C."/>
            <person name="Singh A."/>
            <person name="Wilkins M.J."/>
            <person name="Karaoz U."/>
            <person name="Brodie E.L."/>
            <person name="Williams K.H."/>
            <person name="Hubbard S.S."/>
            <person name="Banfield J.F."/>
        </authorList>
    </citation>
    <scope>NUCLEOTIDE SEQUENCE [LARGE SCALE GENOMIC DNA]</scope>
</reference>
<accession>A0A1F6B397</accession>
<evidence type="ECO:0000256" key="2">
    <source>
        <dbReference type="ARBA" id="ARBA00022840"/>
    </source>
</evidence>
<dbReference type="EMBL" id="MFKA01000060">
    <property type="protein sequence ID" value="OGG31414.1"/>
    <property type="molecule type" value="Genomic_DNA"/>
</dbReference>
<keyword evidence="1" id="KW-0547">Nucleotide-binding</keyword>
<dbReference type="InterPro" id="IPR023098">
    <property type="entry name" value="SerK/SbnI_C"/>
</dbReference>
<evidence type="ECO:0000313" key="4">
    <source>
        <dbReference type="Proteomes" id="UP000179209"/>
    </source>
</evidence>
<dbReference type="Gene3D" id="3.30.1760.10">
    <property type="entry name" value="Conserved hypothetical protein from pyrococcus furiosus pfu- 392566-001, domain 2"/>
    <property type="match status" value="1"/>
</dbReference>
<sequence>IPIKNIVPHEIYDEKRSKGLSFQIKTDRKLCNPIIVAPLTKNTYVQLDGMNRLETFKILGFESILCQIVDYQDMENVELSSWLHFINVKTSDFLKHLGEIKDLIVNKGILDDVRNRYVQSEGFDKILTFVTDDFDVYLATYGGSLIDKIAVLNKIVDFYSKDIVRSVLPTSAGKEAIRSLFKEHLKHKQMVSFPTFTRHQILKVVRKHDLFPPGITRHVIKRRCLNVNLPLRLFRMKVSLATQNRHLEEYLRQKKFRLYEEPTIYFE</sequence>